<feature type="region of interest" description="Disordered" evidence="1">
    <location>
        <begin position="24"/>
        <end position="56"/>
    </location>
</feature>
<feature type="region of interest" description="Disordered" evidence="1">
    <location>
        <begin position="80"/>
        <end position="112"/>
    </location>
</feature>
<proteinExistence type="predicted"/>
<accession>A0A5J9WTZ4</accession>
<evidence type="ECO:0000313" key="2">
    <source>
        <dbReference type="EMBL" id="TVU51669.1"/>
    </source>
</evidence>
<feature type="compositionally biased region" description="Polar residues" evidence="1">
    <location>
        <begin position="36"/>
        <end position="54"/>
    </location>
</feature>
<sequence>MEQDQVRKELASVGAKPVNHNDFLRNKLSRLRFGEQKSTNQGSGRGMKNSNINEKPQYLKNWRHQLGITFGHPVTGAAEIKSSRAEVRRRRAELSSSSSLPCQSDGEEEDELRAMHGRAELRWLDELATLDREVVRRVGHLRQPPLTADIHWP</sequence>
<dbReference type="Proteomes" id="UP000324897">
    <property type="component" value="Chromosome 6"/>
</dbReference>
<comment type="caution">
    <text evidence="2">The sequence shown here is derived from an EMBL/GenBank/DDBJ whole genome shotgun (WGS) entry which is preliminary data.</text>
</comment>
<name>A0A5J9WTZ4_9POAL</name>
<evidence type="ECO:0000313" key="3">
    <source>
        <dbReference type="Proteomes" id="UP000324897"/>
    </source>
</evidence>
<feature type="non-terminal residue" evidence="2">
    <location>
        <position position="1"/>
    </location>
</feature>
<dbReference type="EMBL" id="RWGY01000002">
    <property type="protein sequence ID" value="TVU51669.1"/>
    <property type="molecule type" value="Genomic_DNA"/>
</dbReference>
<dbReference type="Gramene" id="TVU51669">
    <property type="protein sequence ID" value="TVU51669"/>
    <property type="gene ID" value="EJB05_03109"/>
</dbReference>
<gene>
    <name evidence="2" type="ORF">EJB05_03109</name>
</gene>
<keyword evidence="3" id="KW-1185">Reference proteome</keyword>
<protein>
    <submittedName>
        <fullName evidence="2">Uncharacterized protein</fullName>
    </submittedName>
</protein>
<reference evidence="2 3" key="1">
    <citation type="journal article" date="2019" name="Sci. Rep.">
        <title>A high-quality genome of Eragrostis curvula grass provides insights into Poaceae evolution and supports new strategies to enhance forage quality.</title>
        <authorList>
            <person name="Carballo J."/>
            <person name="Santos B.A.C.M."/>
            <person name="Zappacosta D."/>
            <person name="Garbus I."/>
            <person name="Selva J.P."/>
            <person name="Gallo C.A."/>
            <person name="Diaz A."/>
            <person name="Albertini E."/>
            <person name="Caccamo M."/>
            <person name="Echenique V."/>
        </authorList>
    </citation>
    <scope>NUCLEOTIDE SEQUENCE [LARGE SCALE GENOMIC DNA]</scope>
    <source>
        <strain evidence="3">cv. Victoria</strain>
        <tissue evidence="2">Leaf</tissue>
    </source>
</reference>
<dbReference type="AlphaFoldDB" id="A0A5J9WTZ4"/>
<organism evidence="2 3">
    <name type="scientific">Eragrostis curvula</name>
    <name type="common">weeping love grass</name>
    <dbReference type="NCBI Taxonomy" id="38414"/>
    <lineage>
        <taxon>Eukaryota</taxon>
        <taxon>Viridiplantae</taxon>
        <taxon>Streptophyta</taxon>
        <taxon>Embryophyta</taxon>
        <taxon>Tracheophyta</taxon>
        <taxon>Spermatophyta</taxon>
        <taxon>Magnoliopsida</taxon>
        <taxon>Liliopsida</taxon>
        <taxon>Poales</taxon>
        <taxon>Poaceae</taxon>
        <taxon>PACMAD clade</taxon>
        <taxon>Chloridoideae</taxon>
        <taxon>Eragrostideae</taxon>
        <taxon>Eragrostidinae</taxon>
        <taxon>Eragrostis</taxon>
    </lineage>
</organism>
<evidence type="ECO:0000256" key="1">
    <source>
        <dbReference type="SAM" id="MobiDB-lite"/>
    </source>
</evidence>